<gene>
    <name evidence="5" type="ORF">PBOR_22075</name>
</gene>
<dbReference type="InterPro" id="IPR025110">
    <property type="entry name" value="AMP-bd_C"/>
</dbReference>
<dbReference type="PROSITE" id="PS00455">
    <property type="entry name" value="AMP_BINDING"/>
    <property type="match status" value="1"/>
</dbReference>
<sequence>MNLVQHILERGQAAPSRIAISDGREERSYAQLMRLVQQVANGLRHGGYIKRNIAVLSGNRMEFAEFVLGAIYAGCVPVLLDPKWHPVEMDKVIRQCEPGLIVCEERFAADFTERYREIPQLYFGGEQRNGSYSAWLSAFGPDAVAEENPELLFIGYTSGTTGLPKGYMRTHQSWLTSFEATEKAFRLNSMKHVLAPGPFVHSLSLFAMMQALYSLATFHLLPAFDAVSVLNLCSHEPDMVLFVVPAMIDALVRHAAATTAPVSIQAIISSGGKWPVTLKQRCRELFKETKLYEYYGSSEASYISYLEMTGEEEADSLGKPFDGVQISIRDAQFRELPPGAVGELYIRSEMMFTGYHLLPEETAGVFRRGWLRTGDYVLLDHEGDLHLAGRAGSMIKSGGLKVFPEEVETVLRRIPAVREVMVFGKPDERWGEQVTALIEWSGEQQLSLEQIRDYCRPYLAGYKLPRQLVTVEQFIYTSSGKIARQRMMDNVREGSR</sequence>
<comment type="similarity">
    <text evidence="1">Belongs to the ATP-dependent AMP-binding enzyme family.</text>
</comment>
<dbReference type="Pfam" id="PF00501">
    <property type="entry name" value="AMP-binding"/>
    <property type="match status" value="1"/>
</dbReference>
<dbReference type="OrthoDB" id="9757771at2"/>
<dbReference type="EMBL" id="CP009285">
    <property type="protein sequence ID" value="AIQ59333.1"/>
    <property type="molecule type" value="Genomic_DNA"/>
</dbReference>
<dbReference type="InterPro" id="IPR042099">
    <property type="entry name" value="ANL_N_sf"/>
</dbReference>
<evidence type="ECO:0000259" key="4">
    <source>
        <dbReference type="Pfam" id="PF13193"/>
    </source>
</evidence>
<organism evidence="5 6">
    <name type="scientific">Paenibacillus borealis</name>
    <dbReference type="NCBI Taxonomy" id="160799"/>
    <lineage>
        <taxon>Bacteria</taxon>
        <taxon>Bacillati</taxon>
        <taxon>Bacillota</taxon>
        <taxon>Bacilli</taxon>
        <taxon>Bacillales</taxon>
        <taxon>Paenibacillaceae</taxon>
        <taxon>Paenibacillus</taxon>
    </lineage>
</organism>
<reference evidence="5" key="1">
    <citation type="submission" date="2014-08" db="EMBL/GenBank/DDBJ databases">
        <title>Comparative genomics of the Paenibacillus odorifer group.</title>
        <authorList>
            <person name="den Bakker H.C."/>
            <person name="Tsai Y.-C.Y.-C."/>
            <person name="Martin N."/>
            <person name="Korlach J."/>
            <person name="Wiedmann M."/>
        </authorList>
    </citation>
    <scope>NUCLEOTIDE SEQUENCE [LARGE SCALE GENOMIC DNA]</scope>
    <source>
        <strain evidence="5">DSM 13188</strain>
    </source>
</reference>
<dbReference type="GO" id="GO:0031956">
    <property type="term" value="F:medium-chain fatty acid-CoA ligase activity"/>
    <property type="evidence" value="ECO:0007669"/>
    <property type="project" value="TreeGrafter"/>
</dbReference>
<accession>A0A089LJJ9</accession>
<proteinExistence type="inferred from homology"/>
<keyword evidence="2" id="KW-0436">Ligase</keyword>
<dbReference type="Gene3D" id="3.30.300.30">
    <property type="match status" value="1"/>
</dbReference>
<dbReference type="InterPro" id="IPR020845">
    <property type="entry name" value="AMP-binding_CS"/>
</dbReference>
<dbReference type="KEGG" id="pbd:PBOR_22075"/>
<keyword evidence="6" id="KW-1185">Reference proteome</keyword>
<dbReference type="GO" id="GO:0006631">
    <property type="term" value="P:fatty acid metabolic process"/>
    <property type="evidence" value="ECO:0007669"/>
    <property type="project" value="TreeGrafter"/>
</dbReference>
<feature type="domain" description="AMP-dependent synthetase/ligase" evidence="3">
    <location>
        <begin position="11"/>
        <end position="356"/>
    </location>
</feature>
<evidence type="ECO:0000259" key="3">
    <source>
        <dbReference type="Pfam" id="PF00501"/>
    </source>
</evidence>
<dbReference type="HOGENOM" id="CLU_000022_59_0_9"/>
<feature type="domain" description="AMP-binding enzyme C-terminal" evidence="4">
    <location>
        <begin position="406"/>
        <end position="481"/>
    </location>
</feature>
<dbReference type="PANTHER" id="PTHR43201">
    <property type="entry name" value="ACYL-COA SYNTHETASE"/>
    <property type="match status" value="1"/>
</dbReference>
<evidence type="ECO:0000313" key="6">
    <source>
        <dbReference type="Proteomes" id="UP000029518"/>
    </source>
</evidence>
<evidence type="ECO:0000313" key="5">
    <source>
        <dbReference type="EMBL" id="AIQ59333.1"/>
    </source>
</evidence>
<dbReference type="InterPro" id="IPR045851">
    <property type="entry name" value="AMP-bd_C_sf"/>
</dbReference>
<evidence type="ECO:0000256" key="2">
    <source>
        <dbReference type="ARBA" id="ARBA00022598"/>
    </source>
</evidence>
<dbReference type="AlphaFoldDB" id="A0A089LJJ9"/>
<dbReference type="Proteomes" id="UP000029518">
    <property type="component" value="Chromosome"/>
</dbReference>
<name>A0A089LJJ9_PAEBO</name>
<dbReference type="Pfam" id="PF13193">
    <property type="entry name" value="AMP-binding_C"/>
    <property type="match status" value="1"/>
</dbReference>
<dbReference type="Gene3D" id="3.40.50.12780">
    <property type="entry name" value="N-terminal domain of ligase-like"/>
    <property type="match status" value="1"/>
</dbReference>
<dbReference type="InterPro" id="IPR000873">
    <property type="entry name" value="AMP-dep_synth/lig_dom"/>
</dbReference>
<dbReference type="SUPFAM" id="SSF56801">
    <property type="entry name" value="Acetyl-CoA synthetase-like"/>
    <property type="match status" value="1"/>
</dbReference>
<dbReference type="RefSeq" id="WP_042215108.1">
    <property type="nucleotide sequence ID" value="NZ_CP009285.1"/>
</dbReference>
<dbReference type="PANTHER" id="PTHR43201:SF5">
    <property type="entry name" value="MEDIUM-CHAIN ACYL-COA LIGASE ACSF2, MITOCHONDRIAL"/>
    <property type="match status" value="1"/>
</dbReference>
<protein>
    <submittedName>
        <fullName evidence="5">Acyl-CoA synthetase</fullName>
    </submittedName>
</protein>
<evidence type="ECO:0000256" key="1">
    <source>
        <dbReference type="ARBA" id="ARBA00006432"/>
    </source>
</evidence>